<name>A0A087UUD8_STEMI</name>
<gene>
    <name evidence="1" type="ORF">X975_20457</name>
</gene>
<proteinExistence type="predicted"/>
<dbReference type="EMBL" id="KK121657">
    <property type="protein sequence ID" value="KFM80977.1"/>
    <property type="molecule type" value="Genomic_DNA"/>
</dbReference>
<feature type="non-terminal residue" evidence="1">
    <location>
        <position position="46"/>
    </location>
</feature>
<sequence>MATASSSRLLSSSSQRAGTNFSCFRMWTKRRTQQEITFLSLHFGGE</sequence>
<dbReference type="Proteomes" id="UP000054359">
    <property type="component" value="Unassembled WGS sequence"/>
</dbReference>
<organism evidence="1 2">
    <name type="scientific">Stegodyphus mimosarum</name>
    <name type="common">African social velvet spider</name>
    <dbReference type="NCBI Taxonomy" id="407821"/>
    <lineage>
        <taxon>Eukaryota</taxon>
        <taxon>Metazoa</taxon>
        <taxon>Ecdysozoa</taxon>
        <taxon>Arthropoda</taxon>
        <taxon>Chelicerata</taxon>
        <taxon>Arachnida</taxon>
        <taxon>Araneae</taxon>
        <taxon>Araneomorphae</taxon>
        <taxon>Entelegynae</taxon>
        <taxon>Eresoidea</taxon>
        <taxon>Eresidae</taxon>
        <taxon>Stegodyphus</taxon>
    </lineage>
</organism>
<dbReference type="AlphaFoldDB" id="A0A087UUD8"/>
<evidence type="ECO:0000313" key="2">
    <source>
        <dbReference type="Proteomes" id="UP000054359"/>
    </source>
</evidence>
<reference evidence="1 2" key="1">
    <citation type="submission" date="2013-11" db="EMBL/GenBank/DDBJ databases">
        <title>Genome sequencing of Stegodyphus mimosarum.</title>
        <authorList>
            <person name="Bechsgaard J."/>
        </authorList>
    </citation>
    <scope>NUCLEOTIDE SEQUENCE [LARGE SCALE GENOMIC DNA]</scope>
</reference>
<evidence type="ECO:0000313" key="1">
    <source>
        <dbReference type="EMBL" id="KFM80977.1"/>
    </source>
</evidence>
<protein>
    <submittedName>
        <fullName evidence="1">Uncharacterized protein</fullName>
    </submittedName>
</protein>
<accession>A0A087UUD8</accession>
<keyword evidence="2" id="KW-1185">Reference proteome</keyword>